<sequence>MQWTCSQNDSHRQRASQPLPAYKYLTQRRSPSQRTRTDLNSGTMASFVLFIFIISLLPVARTTKCSQCFNDGGPSCSVSVQRNCTNEEKCFGVISTANLSIDQSLTTSSARSCVASANQLTGSFHFDFGDKRTLSFDSEICNVTDGNCPWGLPGDSMRIYENGKSCPKCYRTGYDNCESDGDVFCVGDFVNCTEVNGEISNFRSGTKIPFAGKGCVSQSVCSLQGKSFQHGSYKFTFKKVQCSKANGALSSLRRLAFTLEKKDLGPQAAFFFPCILGIFAVKILS</sequence>
<evidence type="ECO:0000256" key="5">
    <source>
        <dbReference type="SAM" id="Phobius"/>
    </source>
</evidence>
<evidence type="ECO:0000313" key="7">
    <source>
        <dbReference type="RefSeq" id="XP_034294307.1"/>
    </source>
</evidence>
<keyword evidence="3" id="KW-1015">Disulfide bond</keyword>
<evidence type="ECO:0000256" key="4">
    <source>
        <dbReference type="SAM" id="MobiDB-lite"/>
    </source>
</evidence>
<dbReference type="GO" id="GO:0005576">
    <property type="term" value="C:extracellular region"/>
    <property type="evidence" value="ECO:0007669"/>
    <property type="project" value="UniProtKB-SubCell"/>
</dbReference>
<feature type="region of interest" description="Disordered" evidence="4">
    <location>
        <begin position="1"/>
        <end position="21"/>
    </location>
</feature>
<accession>A0A6P9DF78</accession>
<keyword evidence="2" id="KW-0964">Secreted</keyword>
<dbReference type="PANTHER" id="PTHR20914">
    <property type="entry name" value="LY6/PLAUR DOMAIN-CONTAINING PROTEIN 8"/>
    <property type="match status" value="1"/>
</dbReference>
<keyword evidence="6" id="KW-1185">Reference proteome</keyword>
<organism evidence="6 7">
    <name type="scientific">Pantherophis guttatus</name>
    <name type="common">Corn snake</name>
    <name type="synonym">Elaphe guttata</name>
    <dbReference type="NCBI Taxonomy" id="94885"/>
    <lineage>
        <taxon>Eukaryota</taxon>
        <taxon>Metazoa</taxon>
        <taxon>Chordata</taxon>
        <taxon>Craniata</taxon>
        <taxon>Vertebrata</taxon>
        <taxon>Euteleostomi</taxon>
        <taxon>Lepidosauria</taxon>
        <taxon>Squamata</taxon>
        <taxon>Bifurcata</taxon>
        <taxon>Unidentata</taxon>
        <taxon>Episquamata</taxon>
        <taxon>Toxicofera</taxon>
        <taxon>Serpentes</taxon>
        <taxon>Colubroidea</taxon>
        <taxon>Colubridae</taxon>
        <taxon>Colubrinae</taxon>
        <taxon>Pantherophis</taxon>
    </lineage>
</organism>
<comment type="subcellular location">
    <subcellularLocation>
        <location evidence="1">Secreted</location>
    </subcellularLocation>
</comment>
<keyword evidence="5" id="KW-0812">Transmembrane</keyword>
<gene>
    <name evidence="7" type="primary">LOC117677869</name>
</gene>
<dbReference type="KEGG" id="pgut:117677869"/>
<dbReference type="InterPro" id="IPR050918">
    <property type="entry name" value="CNF-like_PLA2_Inhibitor"/>
</dbReference>
<dbReference type="OMA" id="GKYCPKC"/>
<dbReference type="RefSeq" id="XP_034294307.1">
    <property type="nucleotide sequence ID" value="XM_034438416.1"/>
</dbReference>
<dbReference type="Proteomes" id="UP001652622">
    <property type="component" value="Unplaced"/>
</dbReference>
<evidence type="ECO:0000256" key="1">
    <source>
        <dbReference type="ARBA" id="ARBA00004613"/>
    </source>
</evidence>
<dbReference type="CDD" id="cd23572">
    <property type="entry name" value="TFP_LU_ECD_PINLYP_rpt2"/>
    <property type="match status" value="1"/>
</dbReference>
<evidence type="ECO:0000313" key="6">
    <source>
        <dbReference type="Proteomes" id="UP001652622"/>
    </source>
</evidence>
<dbReference type="AlphaFoldDB" id="A0A6P9DF78"/>
<dbReference type="PANTHER" id="PTHR20914:SF30">
    <property type="entry name" value="LY6_PLAUR DOMAIN CONTAINING 9"/>
    <property type="match status" value="1"/>
</dbReference>
<keyword evidence="5" id="KW-0472">Membrane</keyword>
<evidence type="ECO:0000256" key="2">
    <source>
        <dbReference type="ARBA" id="ARBA00022525"/>
    </source>
</evidence>
<protein>
    <submittedName>
        <fullName evidence="7">Uncharacterized protein LOC117677869</fullName>
    </submittedName>
</protein>
<proteinExistence type="predicted"/>
<reference evidence="7" key="1">
    <citation type="submission" date="2025-08" db="UniProtKB">
        <authorList>
            <consortium name="RefSeq"/>
        </authorList>
    </citation>
    <scope>IDENTIFICATION</scope>
    <source>
        <tissue evidence="7">Blood</tissue>
    </source>
</reference>
<evidence type="ECO:0000256" key="3">
    <source>
        <dbReference type="ARBA" id="ARBA00023157"/>
    </source>
</evidence>
<feature type="transmembrane region" description="Helical" evidence="5">
    <location>
        <begin position="39"/>
        <end position="60"/>
    </location>
</feature>
<name>A0A6P9DF78_PANGU</name>
<dbReference type="InterPro" id="IPR045860">
    <property type="entry name" value="Snake_toxin-like_sf"/>
</dbReference>
<keyword evidence="5" id="KW-1133">Transmembrane helix</keyword>
<dbReference type="GeneID" id="117677869"/>
<dbReference type="Gene3D" id="2.10.60.10">
    <property type="entry name" value="CD59"/>
    <property type="match status" value="1"/>
</dbReference>
<dbReference type="InParanoid" id="A0A6P9DF78"/>